<evidence type="ECO:0000313" key="1">
    <source>
        <dbReference type="Proteomes" id="UP000504634"/>
    </source>
</evidence>
<sequence>MDMYLIRPLRRGYMAHLDYQMRLANAKSFQTMFSNKFDFCNTLGSMKDSIIKHWFKIMMQYGNIMPNCPMEAGHYYIRNWTMGSTIAHKFLHPAEYRCIARTYYGKYKSKTEDHVITFQIEAELMN</sequence>
<dbReference type="GeneID" id="115632843"/>
<dbReference type="PANTHER" id="PTHR20898:SF0">
    <property type="entry name" value="DAEDALUS ON 3-RELATED"/>
    <property type="match status" value="1"/>
</dbReference>
<organism evidence="1 2">
    <name type="scientific">Drosophila lebanonensis</name>
    <name type="common">Fruit fly</name>
    <name type="synonym">Scaptodrosophila lebanonensis</name>
    <dbReference type="NCBI Taxonomy" id="7225"/>
    <lineage>
        <taxon>Eukaryota</taxon>
        <taxon>Metazoa</taxon>
        <taxon>Ecdysozoa</taxon>
        <taxon>Arthropoda</taxon>
        <taxon>Hexapoda</taxon>
        <taxon>Insecta</taxon>
        <taxon>Pterygota</taxon>
        <taxon>Neoptera</taxon>
        <taxon>Endopterygota</taxon>
        <taxon>Diptera</taxon>
        <taxon>Brachycera</taxon>
        <taxon>Muscomorpha</taxon>
        <taxon>Ephydroidea</taxon>
        <taxon>Drosophilidae</taxon>
        <taxon>Scaptodrosophila</taxon>
    </lineage>
</organism>
<dbReference type="InterPro" id="IPR010512">
    <property type="entry name" value="DUF1091"/>
</dbReference>
<accession>A0A6J2UCX0</accession>
<reference evidence="2" key="1">
    <citation type="submission" date="2025-08" db="UniProtKB">
        <authorList>
            <consortium name="RefSeq"/>
        </authorList>
    </citation>
    <scope>IDENTIFICATION</scope>
    <source>
        <strain evidence="2">11010-0011.00</strain>
        <tissue evidence="2">Whole body</tissue>
    </source>
</reference>
<dbReference type="AlphaFoldDB" id="A0A6J2UCX0"/>
<protein>
    <submittedName>
        <fullName evidence="2">Uncharacterized protein LOC115632843</fullName>
    </submittedName>
</protein>
<gene>
    <name evidence="2" type="primary">LOC115632843</name>
</gene>
<name>A0A6J2UCX0_DROLE</name>
<evidence type="ECO:0000313" key="2">
    <source>
        <dbReference type="RefSeq" id="XP_030385960.1"/>
    </source>
</evidence>
<dbReference type="RefSeq" id="XP_030385960.1">
    <property type="nucleotide sequence ID" value="XM_030530100.1"/>
</dbReference>
<dbReference type="SMART" id="SM00697">
    <property type="entry name" value="DM8"/>
    <property type="match status" value="1"/>
</dbReference>
<dbReference type="Proteomes" id="UP000504634">
    <property type="component" value="Unplaced"/>
</dbReference>
<keyword evidence="1" id="KW-1185">Reference proteome</keyword>
<dbReference type="PANTHER" id="PTHR20898">
    <property type="entry name" value="DAEDALUS ON 3-RELATED-RELATED"/>
    <property type="match status" value="1"/>
</dbReference>
<dbReference type="Pfam" id="PF06477">
    <property type="entry name" value="DUF1091"/>
    <property type="match status" value="1"/>
</dbReference>
<proteinExistence type="predicted"/>
<dbReference type="OrthoDB" id="7848276at2759"/>